<dbReference type="AlphaFoldDB" id="A0A6L7EYQ6"/>
<dbReference type="Gene3D" id="3.30.750.24">
    <property type="entry name" value="STAS domain"/>
    <property type="match status" value="1"/>
</dbReference>
<dbReference type="NCBIfam" id="TIGR00377">
    <property type="entry name" value="ant_ant_sig"/>
    <property type="match status" value="1"/>
</dbReference>
<dbReference type="Proteomes" id="UP000473325">
    <property type="component" value="Unassembled WGS sequence"/>
</dbReference>
<dbReference type="InterPro" id="IPR003658">
    <property type="entry name" value="Anti-sigma_ant"/>
</dbReference>
<dbReference type="RefSeq" id="WP_160879162.1">
    <property type="nucleotide sequence ID" value="NZ_WUEK01000011.1"/>
</dbReference>
<evidence type="ECO:0000256" key="1">
    <source>
        <dbReference type="ARBA" id="ARBA00009013"/>
    </source>
</evidence>
<sequence>MSDIEEFDISVDSTPERDHVQVSGHLDIYTSSRLREALNDSAALTSPVLVIDLLKVAFMDSTGLGALVAARRQAKLRGAELRLVCQRGAAYRVIRITKLDQVLSVFGTLDEALAAPGPA</sequence>
<dbReference type="SUPFAM" id="SSF52091">
    <property type="entry name" value="SpoIIaa-like"/>
    <property type="match status" value="1"/>
</dbReference>
<evidence type="ECO:0000256" key="2">
    <source>
        <dbReference type="RuleBase" id="RU003749"/>
    </source>
</evidence>
<evidence type="ECO:0000259" key="3">
    <source>
        <dbReference type="PROSITE" id="PS50801"/>
    </source>
</evidence>
<gene>
    <name evidence="4" type="ORF">GRQ65_16880</name>
</gene>
<dbReference type="EMBL" id="WUEK01000011">
    <property type="protein sequence ID" value="MXG91226.1"/>
    <property type="molecule type" value="Genomic_DNA"/>
</dbReference>
<dbReference type="CDD" id="cd07043">
    <property type="entry name" value="STAS_anti-anti-sigma_factors"/>
    <property type="match status" value="1"/>
</dbReference>
<dbReference type="Pfam" id="PF01740">
    <property type="entry name" value="STAS"/>
    <property type="match status" value="1"/>
</dbReference>
<organism evidence="4 5">
    <name type="scientific">Nocardioides flavescens</name>
    <dbReference type="NCBI Taxonomy" id="2691959"/>
    <lineage>
        <taxon>Bacteria</taxon>
        <taxon>Bacillati</taxon>
        <taxon>Actinomycetota</taxon>
        <taxon>Actinomycetes</taxon>
        <taxon>Propionibacteriales</taxon>
        <taxon>Nocardioidaceae</taxon>
        <taxon>Nocardioides</taxon>
    </lineage>
</organism>
<keyword evidence="5" id="KW-1185">Reference proteome</keyword>
<protein>
    <recommendedName>
        <fullName evidence="2">Anti-sigma factor antagonist</fullName>
    </recommendedName>
</protein>
<dbReference type="InterPro" id="IPR002645">
    <property type="entry name" value="STAS_dom"/>
</dbReference>
<comment type="caution">
    <text evidence="4">The sequence shown here is derived from an EMBL/GenBank/DDBJ whole genome shotgun (WGS) entry which is preliminary data.</text>
</comment>
<proteinExistence type="inferred from homology"/>
<dbReference type="PANTHER" id="PTHR33495">
    <property type="entry name" value="ANTI-SIGMA FACTOR ANTAGONIST TM_1081-RELATED-RELATED"/>
    <property type="match status" value="1"/>
</dbReference>
<accession>A0A6L7EYQ6</accession>
<dbReference type="PANTHER" id="PTHR33495:SF2">
    <property type="entry name" value="ANTI-SIGMA FACTOR ANTAGONIST TM_1081-RELATED"/>
    <property type="match status" value="1"/>
</dbReference>
<evidence type="ECO:0000313" key="4">
    <source>
        <dbReference type="EMBL" id="MXG91226.1"/>
    </source>
</evidence>
<dbReference type="GO" id="GO:0043856">
    <property type="term" value="F:anti-sigma factor antagonist activity"/>
    <property type="evidence" value="ECO:0007669"/>
    <property type="project" value="InterPro"/>
</dbReference>
<name>A0A6L7EYQ6_9ACTN</name>
<feature type="domain" description="STAS" evidence="3">
    <location>
        <begin position="20"/>
        <end position="116"/>
    </location>
</feature>
<comment type="similarity">
    <text evidence="1 2">Belongs to the anti-sigma-factor antagonist family.</text>
</comment>
<reference evidence="4 5" key="1">
    <citation type="submission" date="2019-12" db="EMBL/GenBank/DDBJ databases">
        <authorList>
            <person name="Kun Z."/>
        </authorList>
    </citation>
    <scope>NUCLEOTIDE SEQUENCE [LARGE SCALE GENOMIC DNA]</scope>
    <source>
        <strain evidence="4 5">YIM 123512</strain>
    </source>
</reference>
<dbReference type="PROSITE" id="PS50801">
    <property type="entry name" value="STAS"/>
    <property type="match status" value="1"/>
</dbReference>
<dbReference type="InterPro" id="IPR036513">
    <property type="entry name" value="STAS_dom_sf"/>
</dbReference>
<evidence type="ECO:0000313" key="5">
    <source>
        <dbReference type="Proteomes" id="UP000473325"/>
    </source>
</evidence>